<accession>A0AA88CQD0</accession>
<evidence type="ECO:0000313" key="2">
    <source>
        <dbReference type="Proteomes" id="UP001187192"/>
    </source>
</evidence>
<reference evidence="1" key="1">
    <citation type="submission" date="2023-07" db="EMBL/GenBank/DDBJ databases">
        <title>draft genome sequence of fig (Ficus carica).</title>
        <authorList>
            <person name="Takahashi T."/>
            <person name="Nishimura K."/>
        </authorList>
    </citation>
    <scope>NUCLEOTIDE SEQUENCE</scope>
</reference>
<keyword evidence="2" id="KW-1185">Reference proteome</keyword>
<name>A0AA88CQD0_FICCA</name>
<gene>
    <name evidence="1" type="ORF">TIFTF001_002868</name>
</gene>
<protein>
    <submittedName>
        <fullName evidence="1">Uncharacterized protein</fullName>
    </submittedName>
</protein>
<dbReference type="Gramene" id="FCD_00025127-RA">
    <property type="protein sequence ID" value="FCD_00025127-RA:cds"/>
    <property type="gene ID" value="FCD_00025127"/>
</dbReference>
<evidence type="ECO:0000313" key="1">
    <source>
        <dbReference type="EMBL" id="GMN30578.1"/>
    </source>
</evidence>
<proteinExistence type="predicted"/>
<dbReference type="Proteomes" id="UP001187192">
    <property type="component" value="Unassembled WGS sequence"/>
</dbReference>
<comment type="caution">
    <text evidence="1">The sequence shown here is derived from an EMBL/GenBank/DDBJ whole genome shotgun (WGS) entry which is preliminary data.</text>
</comment>
<organism evidence="1 2">
    <name type="scientific">Ficus carica</name>
    <name type="common">Common fig</name>
    <dbReference type="NCBI Taxonomy" id="3494"/>
    <lineage>
        <taxon>Eukaryota</taxon>
        <taxon>Viridiplantae</taxon>
        <taxon>Streptophyta</taxon>
        <taxon>Embryophyta</taxon>
        <taxon>Tracheophyta</taxon>
        <taxon>Spermatophyta</taxon>
        <taxon>Magnoliopsida</taxon>
        <taxon>eudicotyledons</taxon>
        <taxon>Gunneridae</taxon>
        <taxon>Pentapetalae</taxon>
        <taxon>rosids</taxon>
        <taxon>fabids</taxon>
        <taxon>Rosales</taxon>
        <taxon>Moraceae</taxon>
        <taxon>Ficeae</taxon>
        <taxon>Ficus</taxon>
    </lineage>
</organism>
<dbReference type="AlphaFoldDB" id="A0AA88CQD0"/>
<sequence>MGDGVVPAVLNALSGTGIKVTIALPNELLSSAAHH</sequence>
<dbReference type="EMBL" id="BTGU01000003">
    <property type="protein sequence ID" value="GMN30578.1"/>
    <property type="molecule type" value="Genomic_DNA"/>
</dbReference>